<reference evidence="3" key="1">
    <citation type="journal article" date="2014" name="Environ. Microbiol.">
        <title>Comparative genomics of the marine bacterial genus Glaciecola reveals the high degree of genomic diversity and genomic characteristic for cold adaptation.</title>
        <authorList>
            <person name="Qin Q.L."/>
            <person name="Xie B.B."/>
            <person name="Yu Y."/>
            <person name="Shu Y.L."/>
            <person name="Rong J.C."/>
            <person name="Zhang Y.J."/>
            <person name="Zhao D.L."/>
            <person name="Chen X.L."/>
            <person name="Zhang X.Y."/>
            <person name="Chen B."/>
            <person name="Zhou B.C."/>
            <person name="Zhang Y.Z."/>
        </authorList>
    </citation>
    <scope>NUCLEOTIDE SEQUENCE [LARGE SCALE GENOMIC DNA]</scope>
    <source>
        <strain evidence="3">LMG 21857</strain>
    </source>
</reference>
<dbReference type="InterPro" id="IPR005074">
    <property type="entry name" value="Peptidase_C39"/>
</dbReference>
<proteinExistence type="predicted"/>
<dbReference type="GO" id="GO:0016020">
    <property type="term" value="C:membrane"/>
    <property type="evidence" value="ECO:0007669"/>
    <property type="project" value="InterPro"/>
</dbReference>
<dbReference type="GO" id="GO:0008233">
    <property type="term" value="F:peptidase activity"/>
    <property type="evidence" value="ECO:0007669"/>
    <property type="project" value="InterPro"/>
</dbReference>
<feature type="domain" description="Peptidase C39" evidence="1">
    <location>
        <begin position="45"/>
        <end position="175"/>
    </location>
</feature>
<keyword evidence="3" id="KW-1185">Reference proteome</keyword>
<dbReference type="PROSITE" id="PS50990">
    <property type="entry name" value="PEPTIDASE_C39"/>
    <property type="match status" value="1"/>
</dbReference>
<comment type="caution">
    <text evidence="2">The sequence shown here is derived from an EMBL/GenBank/DDBJ whole genome shotgun (WGS) entry which is preliminary data.</text>
</comment>
<protein>
    <submittedName>
        <fullName evidence="2">Peptidase C39, bacteriocin processing</fullName>
    </submittedName>
</protein>
<evidence type="ECO:0000313" key="2">
    <source>
        <dbReference type="EMBL" id="GAC31997.1"/>
    </source>
</evidence>
<dbReference type="Proteomes" id="UP000006322">
    <property type="component" value="Unassembled WGS sequence"/>
</dbReference>
<dbReference type="RefSeq" id="WP_007103801.1">
    <property type="nucleotide sequence ID" value="NZ_BAER01000024.1"/>
</dbReference>
<sequence length="223" mass="25178">MRLFILITTLLICRSVSGGVVSFGGQYSIKVSSIAEQRFKTIYKQKYDFSCGSATLASLLSFHYDDVVNELNVFKDMFEHGNQEKIKHQGFSLLDMKHYLSRRGYHANGFKISLQQLSSAQVPAITIINNNGYMHFVIIKGSTDDAVLVGDPAIGLKSIKKTKFEEMWGNRILFVIQDRKEIAANHYINDQQWDHQIRANLGLAIDHASLGLFNVLQPSSVDF</sequence>
<dbReference type="GO" id="GO:0006508">
    <property type="term" value="P:proteolysis"/>
    <property type="evidence" value="ECO:0007669"/>
    <property type="project" value="InterPro"/>
</dbReference>
<dbReference type="STRING" id="1129793.GPLA_1082"/>
<evidence type="ECO:0000259" key="1">
    <source>
        <dbReference type="PROSITE" id="PS50990"/>
    </source>
</evidence>
<dbReference type="EMBL" id="BAER01000024">
    <property type="protein sequence ID" value="GAC31997.1"/>
    <property type="molecule type" value="Genomic_DNA"/>
</dbReference>
<dbReference type="CDD" id="cd02423">
    <property type="entry name" value="Peptidase_C39G"/>
    <property type="match status" value="1"/>
</dbReference>
<accession>K6ZNX3</accession>
<dbReference type="GO" id="GO:0005524">
    <property type="term" value="F:ATP binding"/>
    <property type="evidence" value="ECO:0007669"/>
    <property type="project" value="InterPro"/>
</dbReference>
<dbReference type="AlphaFoldDB" id="K6ZNX3"/>
<dbReference type="OrthoDB" id="13401at2"/>
<gene>
    <name evidence="2" type="ORF">GPLA_1082</name>
</gene>
<dbReference type="Gene3D" id="3.90.70.10">
    <property type="entry name" value="Cysteine proteinases"/>
    <property type="match status" value="1"/>
</dbReference>
<dbReference type="Pfam" id="PF03412">
    <property type="entry name" value="Peptidase_C39"/>
    <property type="match status" value="1"/>
</dbReference>
<organism evidence="2 3">
    <name type="scientific">Paraglaciecola polaris LMG 21857</name>
    <dbReference type="NCBI Taxonomy" id="1129793"/>
    <lineage>
        <taxon>Bacteria</taxon>
        <taxon>Pseudomonadati</taxon>
        <taxon>Pseudomonadota</taxon>
        <taxon>Gammaproteobacteria</taxon>
        <taxon>Alteromonadales</taxon>
        <taxon>Alteromonadaceae</taxon>
        <taxon>Paraglaciecola</taxon>
    </lineage>
</organism>
<evidence type="ECO:0000313" key="3">
    <source>
        <dbReference type="Proteomes" id="UP000006322"/>
    </source>
</evidence>
<name>K6ZNX3_9ALTE</name>